<feature type="transmembrane region" description="Helical" evidence="12">
    <location>
        <begin position="757"/>
        <end position="776"/>
    </location>
</feature>
<dbReference type="Pfam" id="PF08407">
    <property type="entry name" value="Chitin_synth_1N"/>
    <property type="match status" value="1"/>
</dbReference>
<proteinExistence type="predicted"/>
<dbReference type="GO" id="GO:0004100">
    <property type="term" value="F:chitin synthase activity"/>
    <property type="evidence" value="ECO:0007669"/>
    <property type="project" value="UniProtKB-EC"/>
</dbReference>
<feature type="region of interest" description="Disordered" evidence="11">
    <location>
        <begin position="1"/>
        <end position="126"/>
    </location>
</feature>
<gene>
    <name evidence="14" type="primary">CHS2_3</name>
    <name evidence="14" type="ORF">HDU87_008505</name>
</gene>
<keyword evidence="5" id="KW-0808">Transferase</keyword>
<reference evidence="14" key="1">
    <citation type="submission" date="2020-05" db="EMBL/GenBank/DDBJ databases">
        <title>Phylogenomic resolution of chytrid fungi.</title>
        <authorList>
            <person name="Stajich J.E."/>
            <person name="Amses K."/>
            <person name="Simmons R."/>
            <person name="Seto K."/>
            <person name="Myers J."/>
            <person name="Bonds A."/>
            <person name="Quandt C.A."/>
            <person name="Barry K."/>
            <person name="Liu P."/>
            <person name="Grigoriev I."/>
            <person name="Longcore J.E."/>
            <person name="James T.Y."/>
        </authorList>
    </citation>
    <scope>NUCLEOTIDE SEQUENCE</scope>
    <source>
        <strain evidence="14">JEL0379</strain>
    </source>
</reference>
<dbReference type="AlphaFoldDB" id="A0AAD5XPH9"/>
<dbReference type="PANTHER" id="PTHR22914:SF9">
    <property type="entry name" value="CHITIN SYNTHASE 1"/>
    <property type="match status" value="1"/>
</dbReference>
<dbReference type="EC" id="2.4.1.16" evidence="2"/>
<dbReference type="GO" id="GO:0005886">
    <property type="term" value="C:plasma membrane"/>
    <property type="evidence" value="ECO:0007669"/>
    <property type="project" value="UniProtKB-SubCell"/>
</dbReference>
<evidence type="ECO:0000256" key="9">
    <source>
        <dbReference type="ARBA" id="ARBA00023316"/>
    </source>
</evidence>
<evidence type="ECO:0000256" key="7">
    <source>
        <dbReference type="ARBA" id="ARBA00022989"/>
    </source>
</evidence>
<feature type="compositionally biased region" description="Polar residues" evidence="11">
    <location>
        <begin position="71"/>
        <end position="83"/>
    </location>
</feature>
<dbReference type="InterPro" id="IPR013616">
    <property type="entry name" value="Chitin_synth_N"/>
</dbReference>
<keyword evidence="3" id="KW-1003">Cell membrane</keyword>
<comment type="subcellular location">
    <subcellularLocation>
        <location evidence="1">Cell membrane</location>
        <topology evidence="1">Multi-pass membrane protein</topology>
    </subcellularLocation>
</comment>
<evidence type="ECO:0000256" key="4">
    <source>
        <dbReference type="ARBA" id="ARBA00022676"/>
    </source>
</evidence>
<feature type="transmembrane region" description="Helical" evidence="12">
    <location>
        <begin position="710"/>
        <end position="737"/>
    </location>
</feature>
<feature type="transmembrane region" description="Helical" evidence="12">
    <location>
        <begin position="788"/>
        <end position="813"/>
    </location>
</feature>
<evidence type="ECO:0000256" key="6">
    <source>
        <dbReference type="ARBA" id="ARBA00022692"/>
    </source>
</evidence>
<comment type="caution">
    <text evidence="14">The sequence shown here is derived from an EMBL/GenBank/DDBJ whole genome shotgun (WGS) entry which is preliminary data.</text>
</comment>
<dbReference type="EMBL" id="JADGJQ010000009">
    <property type="protein sequence ID" value="KAJ3182342.1"/>
    <property type="molecule type" value="Genomic_DNA"/>
</dbReference>
<evidence type="ECO:0000256" key="1">
    <source>
        <dbReference type="ARBA" id="ARBA00004651"/>
    </source>
</evidence>
<accession>A0AAD5XPH9</accession>
<evidence type="ECO:0000256" key="5">
    <source>
        <dbReference type="ARBA" id="ARBA00022679"/>
    </source>
</evidence>
<keyword evidence="6 12" id="KW-0812">Transmembrane</keyword>
<dbReference type="Proteomes" id="UP001212152">
    <property type="component" value="Unassembled WGS sequence"/>
</dbReference>
<evidence type="ECO:0000256" key="10">
    <source>
        <dbReference type="ARBA" id="ARBA00024009"/>
    </source>
</evidence>
<feature type="compositionally biased region" description="Low complexity" evidence="11">
    <location>
        <begin position="225"/>
        <end position="246"/>
    </location>
</feature>
<dbReference type="GO" id="GO:0071555">
    <property type="term" value="P:cell wall organization"/>
    <property type="evidence" value="ECO:0007669"/>
    <property type="project" value="UniProtKB-KW"/>
</dbReference>
<evidence type="ECO:0000256" key="11">
    <source>
        <dbReference type="SAM" id="MobiDB-lite"/>
    </source>
</evidence>
<keyword evidence="8 12" id="KW-0472">Membrane</keyword>
<evidence type="ECO:0000256" key="12">
    <source>
        <dbReference type="SAM" id="Phobius"/>
    </source>
</evidence>
<feature type="compositionally biased region" description="Low complexity" evidence="11">
    <location>
        <begin position="84"/>
        <end position="118"/>
    </location>
</feature>
<keyword evidence="15" id="KW-1185">Reference proteome</keyword>
<dbReference type="GO" id="GO:0006031">
    <property type="term" value="P:chitin biosynthetic process"/>
    <property type="evidence" value="ECO:0007669"/>
    <property type="project" value="TreeGrafter"/>
</dbReference>
<dbReference type="PANTHER" id="PTHR22914">
    <property type="entry name" value="CHITIN SYNTHASE"/>
    <property type="match status" value="1"/>
</dbReference>
<feature type="region of interest" description="Disordered" evidence="11">
    <location>
        <begin position="225"/>
        <end position="258"/>
    </location>
</feature>
<keyword evidence="4" id="KW-0328">Glycosyltransferase</keyword>
<keyword evidence="7 12" id="KW-1133">Transmembrane helix</keyword>
<name>A0AAD5XPH9_9FUNG</name>
<dbReference type="GO" id="GO:0030428">
    <property type="term" value="C:cell septum"/>
    <property type="evidence" value="ECO:0007669"/>
    <property type="project" value="TreeGrafter"/>
</dbReference>
<comment type="function">
    <text evidence="10">Polymerizes chitin, a structural polymer of the cell wall and septum, by transferring the sugar moiety of UDP-GlcNAc to the non-reducing end of the growing chitin polymer.</text>
</comment>
<keyword evidence="9" id="KW-0961">Cell wall biogenesis/degradation</keyword>
<feature type="transmembrane region" description="Helical" evidence="12">
    <location>
        <begin position="878"/>
        <end position="898"/>
    </location>
</feature>
<feature type="compositionally biased region" description="Pro residues" evidence="11">
    <location>
        <begin position="61"/>
        <end position="70"/>
    </location>
</feature>
<feature type="compositionally biased region" description="Gly residues" evidence="11">
    <location>
        <begin position="161"/>
        <end position="191"/>
    </location>
</feature>
<dbReference type="InterPro" id="IPR029044">
    <property type="entry name" value="Nucleotide-diphossugar_trans"/>
</dbReference>
<evidence type="ECO:0000256" key="3">
    <source>
        <dbReference type="ARBA" id="ARBA00022475"/>
    </source>
</evidence>
<feature type="region of interest" description="Disordered" evidence="11">
    <location>
        <begin position="161"/>
        <end position="195"/>
    </location>
</feature>
<feature type="transmembrane region" description="Helical" evidence="12">
    <location>
        <begin position="1027"/>
        <end position="1049"/>
    </location>
</feature>
<organism evidence="14 15">
    <name type="scientific">Geranomyces variabilis</name>
    <dbReference type="NCBI Taxonomy" id="109894"/>
    <lineage>
        <taxon>Eukaryota</taxon>
        <taxon>Fungi</taxon>
        <taxon>Fungi incertae sedis</taxon>
        <taxon>Chytridiomycota</taxon>
        <taxon>Chytridiomycota incertae sedis</taxon>
        <taxon>Chytridiomycetes</taxon>
        <taxon>Spizellomycetales</taxon>
        <taxon>Powellomycetaceae</taxon>
        <taxon>Geranomyces</taxon>
    </lineage>
</organism>
<dbReference type="InterPro" id="IPR004835">
    <property type="entry name" value="Chitin_synth"/>
</dbReference>
<dbReference type="CDD" id="cd04190">
    <property type="entry name" value="Chitin_synth_C"/>
    <property type="match status" value="1"/>
</dbReference>
<evidence type="ECO:0000256" key="8">
    <source>
        <dbReference type="ARBA" id="ARBA00023136"/>
    </source>
</evidence>
<dbReference type="SUPFAM" id="SSF53448">
    <property type="entry name" value="Nucleotide-diphospho-sugar transferases"/>
    <property type="match status" value="1"/>
</dbReference>
<feature type="compositionally biased region" description="Low complexity" evidence="11">
    <location>
        <begin position="1"/>
        <end position="18"/>
    </location>
</feature>
<evidence type="ECO:0000256" key="2">
    <source>
        <dbReference type="ARBA" id="ARBA00012543"/>
    </source>
</evidence>
<evidence type="ECO:0000313" key="14">
    <source>
        <dbReference type="EMBL" id="KAJ3182342.1"/>
    </source>
</evidence>
<evidence type="ECO:0000313" key="15">
    <source>
        <dbReference type="Proteomes" id="UP001212152"/>
    </source>
</evidence>
<feature type="transmembrane region" description="Helical" evidence="12">
    <location>
        <begin position="986"/>
        <end position="1007"/>
    </location>
</feature>
<evidence type="ECO:0000259" key="13">
    <source>
        <dbReference type="Pfam" id="PF08407"/>
    </source>
</evidence>
<protein>
    <recommendedName>
        <fullName evidence="2">chitin synthase</fullName>
        <ecNumber evidence="2">2.4.1.16</ecNumber>
    </recommendedName>
</protein>
<sequence>MLPASASSGRSPRAAQPSLDDDDYPASYGVSETTPLAVPRPSSDVATAYSPAVAAQVTYNQPPPPPPPSNFPQRTSSMYDNATSAYQASYHQQQQQQQHLGSSPRSRRSNNNNSNNQSFPRYSQAEFNGGASGADLAAAGRSAYSEVAGSAYMMSLAGGGGSGGGGGGPNASGGGHNTSGSTLAGGVGGSSGLSFPADPGSLSSLSTLPPAQEEQYYDNISTYYASSSHRGSSPGPGLLPQQQQQQIPPPMPQGYGQYQYTNPYGYNFNYNQAYPPPQQAVSRHRGAGTIFRHKTKKTVQLTAQGNFVVEIPVPAKVVQQGKHTGREFTHLRYTAVCGDPNEFRSRGYDLRANEMGRHTELFVVMTMYNEDEILFTKTWKAVMKNIAHLCSKKRSAMWGSEGWQKVVVCVVSDGRTKINPRTLNVLGVMGCYQEGVVKTSINDEEVAAHVFEFTTQICVDPADLNVRGSGGSIVPVQVLFCLKEKNAKKINSHRWFFNAFGACLRPNVCVLLDVGTKPTDPSLYRLWKAFDVDRQVAGACGEIAAETGAYSAKLLNPLVAAQNFEYKMSNILDKPLESVFGFIAVLPGAFSAYRYAALQNGIDGTGPLQKYFLGEQMHGSSGGVKLSQANMYLAEDRILCFELVTKRGENWVLRYVKDAKAETDVPDTIAEFISQRRRWLNGSFFAGIHAISHFYQIFRSGHSVPRTAGILLLLLYNTINVLFNWFSLANFYLIFYFLSSGMVAQADSDPFFGAGDVIVLVVKQVYIFSIATIFVASLGNRPQGSRLLYIFCFILFAFIMTLLLYMAGFSIFLSVKDAIASTRELNPDGTTRTDTAKLPSLFQKSAFRDLVLSTVSTYGVYFISSLAYMDPWHMFNSFVQYLLFLPGFINILMVYAFGNLHDVSWGTKGDNTVADVAPVLAKKDDKSGNKVATVDLPVHQTDIDSSYEQFLRLLPPPVKKSGGGNDGRSDKLKQEDYFRLFRTRVVLLWIFCNVGLVAVLTTSSVASKLGVFAGSDNVGGGNSYLTFTLWSVAALSLFRFVGSMVYLCTQGEARRQEDRNSHRAVPDLQQQHLGQQMQYEMA</sequence>
<dbReference type="Pfam" id="PF01644">
    <property type="entry name" value="Chitin_synth_1"/>
    <property type="match status" value="1"/>
</dbReference>
<feature type="domain" description="Chitin synthase N-terminal" evidence="13">
    <location>
        <begin position="294"/>
        <end position="360"/>
    </location>
</feature>